<evidence type="ECO:0000256" key="6">
    <source>
        <dbReference type="SAM" id="MobiDB-lite"/>
    </source>
</evidence>
<evidence type="ECO:0000313" key="9">
    <source>
        <dbReference type="EMBL" id="KNC86224.1"/>
    </source>
</evidence>
<dbReference type="PROSITE" id="PS50893">
    <property type="entry name" value="ABC_TRANSPORTER_2"/>
    <property type="match status" value="1"/>
</dbReference>
<evidence type="ECO:0000256" key="2">
    <source>
        <dbReference type="ARBA" id="ARBA00022448"/>
    </source>
</evidence>
<feature type="transmembrane region" description="Helical" evidence="7">
    <location>
        <begin position="547"/>
        <end position="574"/>
    </location>
</feature>
<dbReference type="PANTHER" id="PTHR48041">
    <property type="entry name" value="ABC TRANSPORTER G FAMILY MEMBER 28"/>
    <property type="match status" value="1"/>
</dbReference>
<evidence type="ECO:0000256" key="4">
    <source>
        <dbReference type="ARBA" id="ARBA00022989"/>
    </source>
</evidence>
<dbReference type="GO" id="GO:0140359">
    <property type="term" value="F:ABC-type transporter activity"/>
    <property type="evidence" value="ECO:0007669"/>
    <property type="project" value="InterPro"/>
</dbReference>
<dbReference type="GeneID" id="25902137"/>
<dbReference type="PANTHER" id="PTHR48041:SF91">
    <property type="entry name" value="ABC TRANSPORTER G FAMILY MEMBER 28"/>
    <property type="match status" value="1"/>
</dbReference>
<dbReference type="PROSITE" id="PS00211">
    <property type="entry name" value="ABC_TRANSPORTER_1"/>
    <property type="match status" value="1"/>
</dbReference>
<feature type="transmembrane region" description="Helical" evidence="7">
    <location>
        <begin position="616"/>
        <end position="633"/>
    </location>
</feature>
<evidence type="ECO:0000256" key="5">
    <source>
        <dbReference type="ARBA" id="ARBA00023136"/>
    </source>
</evidence>
<keyword evidence="2" id="KW-0813">Transport</keyword>
<dbReference type="Pfam" id="PF19055">
    <property type="entry name" value="ABC2_membrane_7"/>
    <property type="match status" value="1"/>
</dbReference>
<dbReference type="GO" id="GO:0016887">
    <property type="term" value="F:ATP hydrolysis activity"/>
    <property type="evidence" value="ECO:0007669"/>
    <property type="project" value="InterPro"/>
</dbReference>
<keyword evidence="10" id="KW-1185">Reference proteome</keyword>
<feature type="domain" description="ABC transporter" evidence="8">
    <location>
        <begin position="116"/>
        <end position="372"/>
    </location>
</feature>
<keyword evidence="5 7" id="KW-0472">Membrane</keyword>
<dbReference type="InterPro" id="IPR043926">
    <property type="entry name" value="ABCG_dom"/>
</dbReference>
<dbReference type="RefSeq" id="XP_014160126.1">
    <property type="nucleotide sequence ID" value="XM_014304651.1"/>
</dbReference>
<feature type="region of interest" description="Disordered" evidence="6">
    <location>
        <begin position="1"/>
        <end position="31"/>
    </location>
</feature>
<evidence type="ECO:0000256" key="1">
    <source>
        <dbReference type="ARBA" id="ARBA00004141"/>
    </source>
</evidence>
<evidence type="ECO:0000259" key="8">
    <source>
        <dbReference type="PROSITE" id="PS50893"/>
    </source>
</evidence>
<accession>A0A0L0GBE2</accession>
<evidence type="ECO:0000313" key="10">
    <source>
        <dbReference type="Proteomes" id="UP000054560"/>
    </source>
</evidence>
<keyword evidence="4 7" id="KW-1133">Transmembrane helix</keyword>
<dbReference type="InterPro" id="IPR003439">
    <property type="entry name" value="ABC_transporter-like_ATP-bd"/>
</dbReference>
<gene>
    <name evidence="9" type="ORF">SARC_01633</name>
</gene>
<evidence type="ECO:0000256" key="3">
    <source>
        <dbReference type="ARBA" id="ARBA00022692"/>
    </source>
</evidence>
<dbReference type="OrthoDB" id="66620at2759"/>
<feature type="transmembrane region" description="Helical" evidence="7">
    <location>
        <begin position="697"/>
        <end position="721"/>
    </location>
</feature>
<name>A0A0L0GBE2_9EUKA</name>
<dbReference type="GO" id="GO:0005524">
    <property type="term" value="F:ATP binding"/>
    <property type="evidence" value="ECO:0007669"/>
    <property type="project" value="InterPro"/>
</dbReference>
<proteinExistence type="predicted"/>
<keyword evidence="3 7" id="KW-0812">Transmembrane</keyword>
<dbReference type="Proteomes" id="UP000054560">
    <property type="component" value="Unassembled WGS sequence"/>
</dbReference>
<feature type="transmembrane region" description="Helical" evidence="7">
    <location>
        <begin position="580"/>
        <end position="604"/>
    </location>
</feature>
<dbReference type="Pfam" id="PF00005">
    <property type="entry name" value="ABC_tran"/>
    <property type="match status" value="1"/>
</dbReference>
<dbReference type="InterPro" id="IPR050352">
    <property type="entry name" value="ABCG_transporters"/>
</dbReference>
<dbReference type="Pfam" id="PF01061">
    <property type="entry name" value="ABC2_membrane"/>
    <property type="match status" value="1"/>
</dbReference>
<reference evidence="9 10" key="1">
    <citation type="submission" date="2011-02" db="EMBL/GenBank/DDBJ databases">
        <title>The Genome Sequence of Sphaeroforma arctica JP610.</title>
        <authorList>
            <consortium name="The Broad Institute Genome Sequencing Platform"/>
            <person name="Russ C."/>
            <person name="Cuomo C."/>
            <person name="Young S.K."/>
            <person name="Zeng Q."/>
            <person name="Gargeya S."/>
            <person name="Alvarado L."/>
            <person name="Berlin A."/>
            <person name="Chapman S.B."/>
            <person name="Chen Z."/>
            <person name="Freedman E."/>
            <person name="Gellesch M."/>
            <person name="Goldberg J."/>
            <person name="Griggs A."/>
            <person name="Gujja S."/>
            <person name="Heilman E."/>
            <person name="Heiman D."/>
            <person name="Howarth C."/>
            <person name="Mehta T."/>
            <person name="Neiman D."/>
            <person name="Pearson M."/>
            <person name="Roberts A."/>
            <person name="Saif S."/>
            <person name="Shea T."/>
            <person name="Shenoy N."/>
            <person name="Sisk P."/>
            <person name="Stolte C."/>
            <person name="Sykes S."/>
            <person name="White J."/>
            <person name="Yandava C."/>
            <person name="Burger G."/>
            <person name="Gray M.W."/>
            <person name="Holland P.W.H."/>
            <person name="King N."/>
            <person name="Lang F.B.F."/>
            <person name="Roger A.J."/>
            <person name="Ruiz-Trillo I."/>
            <person name="Haas B."/>
            <person name="Nusbaum C."/>
            <person name="Birren B."/>
        </authorList>
    </citation>
    <scope>NUCLEOTIDE SEQUENCE [LARGE SCALE GENOMIC DNA]</scope>
    <source>
        <strain evidence="9 10">JP610</strain>
    </source>
</reference>
<feature type="transmembrane region" description="Helical" evidence="7">
    <location>
        <begin position="503"/>
        <end position="526"/>
    </location>
</feature>
<dbReference type="InterPro" id="IPR013525">
    <property type="entry name" value="ABC2_TM"/>
</dbReference>
<evidence type="ECO:0000256" key="7">
    <source>
        <dbReference type="SAM" id="Phobius"/>
    </source>
</evidence>
<organism evidence="9 10">
    <name type="scientific">Sphaeroforma arctica JP610</name>
    <dbReference type="NCBI Taxonomy" id="667725"/>
    <lineage>
        <taxon>Eukaryota</taxon>
        <taxon>Ichthyosporea</taxon>
        <taxon>Ichthyophonida</taxon>
        <taxon>Sphaeroforma</taxon>
    </lineage>
</organism>
<dbReference type="GO" id="GO:0016020">
    <property type="term" value="C:membrane"/>
    <property type="evidence" value="ECO:0007669"/>
    <property type="project" value="UniProtKB-SubCell"/>
</dbReference>
<sequence>MAENKHHIPIEMSQQEELSSESRPQFVSPETEHWVSAVAPAAIDDEGDQLQFGQAFEEDFPGSQDTLGNLPQLARHETRRSDRRLNSLSQTWSRILPGPLDPLRTEADMASEGIDYSFKDVSFSVKDKVLLEPLDGSFRGGEVVAIMGPSGTGPSGCTYRIVYIRCRCKQGGKTTLLTMLAAKKTQGYTGEFLINGHPRDTSLFPKYTAYVPQSDLLEGQITVRECFRFYIKMKTRLSPQGVEDRIDWLAKNLQLESVLDSLIGDDQTRGISGGQKRRVSIGKGLISNPMIIFLDEPTSGLSATDAHTVVGCLRNIANQEKTLIMCVIHQPRYSVFQMFDELVLLSTGGKMAFNGPVRNLGMYFDRLGYMVPPNENAADYYLDIVTRGISSENDENVSNIVASYNEHIKGRTRAKVDRVKVGTNAAELITQLGATGTVSDINSRYNRGWYFQWKTIIRQATTLRMRNWPDIVRRLVTFCVAGALLGLIFLRGTYFIAGEALRYLAGIFTIMAFAGIFTLDQLPMLIEPKRAIYKSDRADAFYSTGAYFWGISVPMLVEGFILSALLATIQFWMVGYSSDIGVWIYFTFIVILMWWVTEGLMFLLAGVCANTAQANGLTVAVLAAFLVFCGFLVNTGASPDYLNWACYLSYFWYGWQALCYTVFKDWTLPADADLSEEFFQTNQEVFDTFGIDASLHYWSIVIILGWGMLFRGLAILSYRYLNAPSL</sequence>
<dbReference type="eggNOG" id="KOG0061">
    <property type="taxonomic scope" value="Eukaryota"/>
</dbReference>
<dbReference type="AlphaFoldDB" id="A0A0L0GBE2"/>
<dbReference type="InterPro" id="IPR017871">
    <property type="entry name" value="ABC_transporter-like_CS"/>
</dbReference>
<dbReference type="STRING" id="667725.A0A0L0GBE2"/>
<dbReference type="EMBL" id="KQ241662">
    <property type="protein sequence ID" value="KNC86224.1"/>
    <property type="molecule type" value="Genomic_DNA"/>
</dbReference>
<dbReference type="InterPro" id="IPR027417">
    <property type="entry name" value="P-loop_NTPase"/>
</dbReference>
<comment type="subcellular location">
    <subcellularLocation>
        <location evidence="1">Membrane</location>
        <topology evidence="1">Multi-pass membrane protein</topology>
    </subcellularLocation>
</comment>
<protein>
    <recommendedName>
        <fullName evidence="8">ABC transporter domain-containing protein</fullName>
    </recommendedName>
</protein>
<dbReference type="SUPFAM" id="SSF52540">
    <property type="entry name" value="P-loop containing nucleoside triphosphate hydrolases"/>
    <property type="match status" value="1"/>
</dbReference>
<feature type="transmembrane region" description="Helical" evidence="7">
    <location>
        <begin position="475"/>
        <end position="497"/>
    </location>
</feature>
<dbReference type="Gene3D" id="3.40.50.300">
    <property type="entry name" value="P-loop containing nucleotide triphosphate hydrolases"/>
    <property type="match status" value="1"/>
</dbReference>